<keyword evidence="1" id="KW-0732">Signal</keyword>
<evidence type="ECO:0000313" key="3">
    <source>
        <dbReference type="Proteomes" id="UP000808337"/>
    </source>
</evidence>
<dbReference type="EMBL" id="JADKGY010000031">
    <property type="protein sequence ID" value="MBK9984795.1"/>
    <property type="molecule type" value="Genomic_DNA"/>
</dbReference>
<sequence>MKFAFLFFILFFFFAACTTSAVTPTRNSRQVIDSIYNHQTVFLQSNMDSLCAARHEVYFKIVVDSIMNARQMEMNNLVK</sequence>
<reference evidence="2 3" key="1">
    <citation type="submission" date="2020-10" db="EMBL/GenBank/DDBJ databases">
        <title>Connecting structure to function with the recovery of over 1000 high-quality activated sludge metagenome-assembled genomes encoding full-length rRNA genes using long-read sequencing.</title>
        <authorList>
            <person name="Singleton C.M."/>
            <person name="Petriglieri F."/>
            <person name="Kristensen J.M."/>
            <person name="Kirkegaard R.H."/>
            <person name="Michaelsen T.Y."/>
            <person name="Andersen M.H."/>
            <person name="Karst S.M."/>
            <person name="Dueholm M.S."/>
            <person name="Nielsen P.H."/>
            <person name="Albertsen M."/>
        </authorList>
    </citation>
    <scope>NUCLEOTIDE SEQUENCE [LARGE SCALE GENOMIC DNA]</scope>
    <source>
        <strain evidence="2">Ribe_18-Q3-R11-54_MAXAC.273</strain>
    </source>
</reference>
<accession>A0A9D7SX02</accession>
<dbReference type="AlphaFoldDB" id="A0A9D7SX02"/>
<feature type="chain" id="PRO_5038782492" evidence="1">
    <location>
        <begin position="22"/>
        <end position="79"/>
    </location>
</feature>
<evidence type="ECO:0000256" key="1">
    <source>
        <dbReference type="SAM" id="SignalP"/>
    </source>
</evidence>
<evidence type="ECO:0000313" key="2">
    <source>
        <dbReference type="EMBL" id="MBK9984795.1"/>
    </source>
</evidence>
<feature type="signal peptide" evidence="1">
    <location>
        <begin position="1"/>
        <end position="21"/>
    </location>
</feature>
<proteinExistence type="predicted"/>
<dbReference type="PROSITE" id="PS51257">
    <property type="entry name" value="PROKAR_LIPOPROTEIN"/>
    <property type="match status" value="1"/>
</dbReference>
<organism evidence="2 3">
    <name type="scientific">Candidatus Opimibacter skivensis</name>
    <dbReference type="NCBI Taxonomy" id="2982028"/>
    <lineage>
        <taxon>Bacteria</taxon>
        <taxon>Pseudomonadati</taxon>
        <taxon>Bacteroidota</taxon>
        <taxon>Saprospiria</taxon>
        <taxon>Saprospirales</taxon>
        <taxon>Saprospiraceae</taxon>
        <taxon>Candidatus Opimibacter</taxon>
    </lineage>
</organism>
<gene>
    <name evidence="2" type="ORF">IPP15_20935</name>
</gene>
<protein>
    <submittedName>
        <fullName evidence="2">Uncharacterized protein</fullName>
    </submittedName>
</protein>
<comment type="caution">
    <text evidence="2">The sequence shown here is derived from an EMBL/GenBank/DDBJ whole genome shotgun (WGS) entry which is preliminary data.</text>
</comment>
<name>A0A9D7SX02_9BACT</name>
<dbReference type="Proteomes" id="UP000808337">
    <property type="component" value="Unassembled WGS sequence"/>
</dbReference>